<sequence length="246" mass="26980">MPYDLAVAQFMIRYRAIAKHQTQASIAVHGLDEKDENGCNEEEEDADGEAGEEPPRPHYPFSISTPRPKAPLETDAHEIRMLEMAPCIRLLALLSETSSSGKEPEPPLIAPEDATAPEGVMTGLVPCSGRYEALPAWDATPGGDGEDEVGRVEGQELPGGSHADETHVHQQKHKAKPELSAWVSCRMGDHVYRLNLSEVEGGRNSPPLWRWLRAREGGRFAVLGDKYCARIELVAVVGDDEAGRLW</sequence>
<keyword evidence="3" id="KW-1185">Reference proteome</keyword>
<organism evidence="2 3">
    <name type="scientific">Lasiosphaeria ovina</name>
    <dbReference type="NCBI Taxonomy" id="92902"/>
    <lineage>
        <taxon>Eukaryota</taxon>
        <taxon>Fungi</taxon>
        <taxon>Dikarya</taxon>
        <taxon>Ascomycota</taxon>
        <taxon>Pezizomycotina</taxon>
        <taxon>Sordariomycetes</taxon>
        <taxon>Sordariomycetidae</taxon>
        <taxon>Sordariales</taxon>
        <taxon>Lasiosphaeriaceae</taxon>
        <taxon>Lasiosphaeria</taxon>
    </lineage>
</organism>
<evidence type="ECO:0000313" key="3">
    <source>
        <dbReference type="Proteomes" id="UP001287356"/>
    </source>
</evidence>
<gene>
    <name evidence="2" type="ORF">B0T24DRAFT_630427</name>
</gene>
<dbReference type="AlphaFoldDB" id="A0AAE0K925"/>
<feature type="region of interest" description="Disordered" evidence="1">
    <location>
        <begin position="136"/>
        <end position="174"/>
    </location>
</feature>
<feature type="compositionally biased region" description="Acidic residues" evidence="1">
    <location>
        <begin position="33"/>
        <end position="52"/>
    </location>
</feature>
<feature type="region of interest" description="Disordered" evidence="1">
    <location>
        <begin position="28"/>
        <end position="69"/>
    </location>
</feature>
<evidence type="ECO:0000313" key="2">
    <source>
        <dbReference type="EMBL" id="KAK3371792.1"/>
    </source>
</evidence>
<protein>
    <submittedName>
        <fullName evidence="2">Uncharacterized protein</fullName>
    </submittedName>
</protein>
<reference evidence="2" key="1">
    <citation type="journal article" date="2023" name="Mol. Phylogenet. Evol.">
        <title>Genome-scale phylogeny and comparative genomics of the fungal order Sordariales.</title>
        <authorList>
            <person name="Hensen N."/>
            <person name="Bonometti L."/>
            <person name="Westerberg I."/>
            <person name="Brannstrom I.O."/>
            <person name="Guillou S."/>
            <person name="Cros-Aarteil S."/>
            <person name="Calhoun S."/>
            <person name="Haridas S."/>
            <person name="Kuo A."/>
            <person name="Mondo S."/>
            <person name="Pangilinan J."/>
            <person name="Riley R."/>
            <person name="LaButti K."/>
            <person name="Andreopoulos B."/>
            <person name="Lipzen A."/>
            <person name="Chen C."/>
            <person name="Yan M."/>
            <person name="Daum C."/>
            <person name="Ng V."/>
            <person name="Clum A."/>
            <person name="Steindorff A."/>
            <person name="Ohm R.A."/>
            <person name="Martin F."/>
            <person name="Silar P."/>
            <person name="Natvig D.O."/>
            <person name="Lalanne C."/>
            <person name="Gautier V."/>
            <person name="Ament-Velasquez S.L."/>
            <person name="Kruys A."/>
            <person name="Hutchinson M.I."/>
            <person name="Powell A.J."/>
            <person name="Barry K."/>
            <person name="Miller A.N."/>
            <person name="Grigoriev I.V."/>
            <person name="Debuchy R."/>
            <person name="Gladieux P."/>
            <person name="Hiltunen Thoren M."/>
            <person name="Johannesson H."/>
        </authorList>
    </citation>
    <scope>NUCLEOTIDE SEQUENCE</scope>
    <source>
        <strain evidence="2">CBS 958.72</strain>
    </source>
</reference>
<evidence type="ECO:0000256" key="1">
    <source>
        <dbReference type="SAM" id="MobiDB-lite"/>
    </source>
</evidence>
<dbReference type="Proteomes" id="UP001287356">
    <property type="component" value="Unassembled WGS sequence"/>
</dbReference>
<comment type="caution">
    <text evidence="2">The sequence shown here is derived from an EMBL/GenBank/DDBJ whole genome shotgun (WGS) entry which is preliminary data.</text>
</comment>
<dbReference type="EMBL" id="JAULSN010000005">
    <property type="protein sequence ID" value="KAK3371792.1"/>
    <property type="molecule type" value="Genomic_DNA"/>
</dbReference>
<proteinExistence type="predicted"/>
<name>A0AAE0K925_9PEZI</name>
<accession>A0AAE0K925</accession>
<reference evidence="2" key="2">
    <citation type="submission" date="2023-06" db="EMBL/GenBank/DDBJ databases">
        <authorList>
            <consortium name="Lawrence Berkeley National Laboratory"/>
            <person name="Haridas S."/>
            <person name="Hensen N."/>
            <person name="Bonometti L."/>
            <person name="Westerberg I."/>
            <person name="Brannstrom I.O."/>
            <person name="Guillou S."/>
            <person name="Cros-Aarteil S."/>
            <person name="Calhoun S."/>
            <person name="Kuo A."/>
            <person name="Mondo S."/>
            <person name="Pangilinan J."/>
            <person name="Riley R."/>
            <person name="Labutti K."/>
            <person name="Andreopoulos B."/>
            <person name="Lipzen A."/>
            <person name="Chen C."/>
            <person name="Yanf M."/>
            <person name="Daum C."/>
            <person name="Ng V."/>
            <person name="Clum A."/>
            <person name="Steindorff A."/>
            <person name="Ohm R."/>
            <person name="Martin F."/>
            <person name="Silar P."/>
            <person name="Natvig D."/>
            <person name="Lalanne C."/>
            <person name="Gautier V."/>
            <person name="Ament-Velasquez S.L."/>
            <person name="Kruys A."/>
            <person name="Hutchinson M.I."/>
            <person name="Powell A.J."/>
            <person name="Barry K."/>
            <person name="Miller A.N."/>
            <person name="Grigoriev I.V."/>
            <person name="Debuchy R."/>
            <person name="Gladieux P."/>
            <person name="Thoren M.H."/>
            <person name="Johannesson H."/>
        </authorList>
    </citation>
    <scope>NUCLEOTIDE SEQUENCE</scope>
    <source>
        <strain evidence="2">CBS 958.72</strain>
    </source>
</reference>